<evidence type="ECO:0000256" key="7">
    <source>
        <dbReference type="ARBA" id="ARBA00023136"/>
    </source>
</evidence>
<evidence type="ECO:0000256" key="4">
    <source>
        <dbReference type="ARBA" id="ARBA00022475"/>
    </source>
</evidence>
<keyword evidence="4" id="KW-1003">Cell membrane</keyword>
<sequence>MNTREAVFVRSGPSLVARFRRGSASVLFRPRTVAVSLALFTLVLVLFCAGIAAGTRVIPLDDVLSGLAGRADHTTVLTVQQFRLPRVMVAVLVGAALGLAGALVQAVTRNPIAAPDVLGVTAGASLGGVLVLLAFGGTTFGYGGAAAELSQIAVPMGAIAGAFVAAAIVLVVGGSRGGVGTPRTFSTHRVVLVGIICHAAFIGLVHWGLATGDVDQATKAAVWLVGSLHGRGWEHVTGVATALLVLLPIALTLGRRLNALALGEPSAATLGVSVARTQVGLFAVAFGLTGTAAAAAGPVDFVALLAPQIAKRLTRTPGVPLVASALTGSAMVLAADLLARLAIPGVELPVGAVTALVGAPYLLWLVIRSGGTR</sequence>
<organism evidence="9 10">
    <name type="scientific">Streptomyces halobius</name>
    <dbReference type="NCBI Taxonomy" id="2879846"/>
    <lineage>
        <taxon>Bacteria</taxon>
        <taxon>Bacillati</taxon>
        <taxon>Actinomycetota</taxon>
        <taxon>Actinomycetes</taxon>
        <taxon>Kitasatosporales</taxon>
        <taxon>Streptomycetaceae</taxon>
        <taxon>Streptomyces</taxon>
    </lineage>
</organism>
<name>A0ABY4M2J6_9ACTN</name>
<evidence type="ECO:0000313" key="9">
    <source>
        <dbReference type="EMBL" id="UQA91913.1"/>
    </source>
</evidence>
<proteinExistence type="inferred from homology"/>
<feature type="transmembrane region" description="Helical" evidence="8">
    <location>
        <begin position="318"/>
        <end position="342"/>
    </location>
</feature>
<evidence type="ECO:0000256" key="5">
    <source>
        <dbReference type="ARBA" id="ARBA00022692"/>
    </source>
</evidence>
<protein>
    <submittedName>
        <fullName evidence="9">Iron chelate uptake ABC transporter family permease subunit</fullName>
    </submittedName>
</protein>
<reference evidence="9" key="1">
    <citation type="submission" date="2021-10" db="EMBL/GenBank/DDBJ databases">
        <title>Streptomyces nigrumlapis sp.nov.,an antimicrobial producing actinobacterium isolated from Black Gobi rocks.</title>
        <authorList>
            <person name="Wen Y."/>
            <person name="Zhang W."/>
            <person name="Liu X.G."/>
        </authorList>
    </citation>
    <scope>NUCLEOTIDE SEQUENCE</scope>
    <source>
        <strain evidence="9">ST13-2-2</strain>
    </source>
</reference>
<evidence type="ECO:0000256" key="3">
    <source>
        <dbReference type="ARBA" id="ARBA00022448"/>
    </source>
</evidence>
<evidence type="ECO:0000256" key="2">
    <source>
        <dbReference type="ARBA" id="ARBA00007935"/>
    </source>
</evidence>
<comment type="similarity">
    <text evidence="2">Belongs to the binding-protein-dependent transport system permease family. FecCD subfamily.</text>
</comment>
<feature type="transmembrane region" description="Helical" evidence="8">
    <location>
        <begin position="190"/>
        <end position="209"/>
    </location>
</feature>
<dbReference type="SUPFAM" id="SSF81345">
    <property type="entry name" value="ABC transporter involved in vitamin B12 uptake, BtuC"/>
    <property type="match status" value="1"/>
</dbReference>
<dbReference type="Proteomes" id="UP000830115">
    <property type="component" value="Chromosome"/>
</dbReference>
<keyword evidence="7 8" id="KW-0472">Membrane</keyword>
<dbReference type="Pfam" id="PF01032">
    <property type="entry name" value="FecCD"/>
    <property type="match status" value="1"/>
</dbReference>
<keyword evidence="6 8" id="KW-1133">Transmembrane helix</keyword>
<feature type="transmembrane region" description="Helical" evidence="8">
    <location>
        <begin position="117"/>
        <end position="140"/>
    </location>
</feature>
<dbReference type="EMBL" id="CP086322">
    <property type="protein sequence ID" value="UQA91913.1"/>
    <property type="molecule type" value="Genomic_DNA"/>
</dbReference>
<evidence type="ECO:0000256" key="6">
    <source>
        <dbReference type="ARBA" id="ARBA00022989"/>
    </source>
</evidence>
<accession>A0ABY4M2J6</accession>
<comment type="subcellular location">
    <subcellularLocation>
        <location evidence="1">Cell membrane</location>
        <topology evidence="1">Multi-pass membrane protein</topology>
    </subcellularLocation>
</comment>
<dbReference type="PANTHER" id="PTHR30472:SF24">
    <property type="entry name" value="FERRIC ENTEROBACTIN TRANSPORT SYSTEM PERMEASE PROTEIN FEPG"/>
    <property type="match status" value="1"/>
</dbReference>
<evidence type="ECO:0000256" key="8">
    <source>
        <dbReference type="SAM" id="Phobius"/>
    </source>
</evidence>
<keyword evidence="3" id="KW-0813">Transport</keyword>
<evidence type="ECO:0000256" key="1">
    <source>
        <dbReference type="ARBA" id="ARBA00004651"/>
    </source>
</evidence>
<feature type="transmembrane region" description="Helical" evidence="8">
    <location>
        <begin position="232"/>
        <end position="250"/>
    </location>
</feature>
<dbReference type="InterPro" id="IPR000522">
    <property type="entry name" value="ABC_transptr_permease_BtuC"/>
</dbReference>
<dbReference type="PANTHER" id="PTHR30472">
    <property type="entry name" value="FERRIC ENTEROBACTIN TRANSPORT SYSTEM PERMEASE PROTEIN"/>
    <property type="match status" value="1"/>
</dbReference>
<gene>
    <name evidence="9" type="ORF">K9S39_08630</name>
</gene>
<feature type="transmembrane region" description="Helical" evidence="8">
    <location>
        <begin position="33"/>
        <end position="54"/>
    </location>
</feature>
<dbReference type="RefSeq" id="WP_248862728.1">
    <property type="nucleotide sequence ID" value="NZ_CP086322.1"/>
</dbReference>
<feature type="transmembrane region" description="Helical" evidence="8">
    <location>
        <begin position="152"/>
        <end position="178"/>
    </location>
</feature>
<dbReference type="Gene3D" id="1.10.3470.10">
    <property type="entry name" value="ABC transporter involved in vitamin B12 uptake, BtuC"/>
    <property type="match status" value="1"/>
</dbReference>
<feature type="transmembrane region" description="Helical" evidence="8">
    <location>
        <begin position="281"/>
        <end position="306"/>
    </location>
</feature>
<keyword evidence="5 8" id="KW-0812">Transmembrane</keyword>
<keyword evidence="10" id="KW-1185">Reference proteome</keyword>
<dbReference type="InterPro" id="IPR037294">
    <property type="entry name" value="ABC_BtuC-like"/>
</dbReference>
<evidence type="ECO:0000313" key="10">
    <source>
        <dbReference type="Proteomes" id="UP000830115"/>
    </source>
</evidence>
<feature type="transmembrane region" description="Helical" evidence="8">
    <location>
        <begin position="87"/>
        <end position="105"/>
    </location>
</feature>
<feature type="transmembrane region" description="Helical" evidence="8">
    <location>
        <begin position="348"/>
        <end position="367"/>
    </location>
</feature>